<evidence type="ECO:0000259" key="9">
    <source>
        <dbReference type="PROSITE" id="PS50805"/>
    </source>
</evidence>
<evidence type="ECO:0000256" key="7">
    <source>
        <dbReference type="SAM" id="MobiDB-lite"/>
    </source>
</evidence>
<feature type="domain" description="C2H2-type" evidence="8">
    <location>
        <begin position="369"/>
        <end position="397"/>
    </location>
</feature>
<dbReference type="SUPFAM" id="SSF109640">
    <property type="entry name" value="KRAB domain (Kruppel-associated box)"/>
    <property type="match status" value="1"/>
</dbReference>
<dbReference type="Pfam" id="PF00096">
    <property type="entry name" value="zf-C2H2"/>
    <property type="match status" value="6"/>
</dbReference>
<evidence type="ECO:0000259" key="8">
    <source>
        <dbReference type="PROSITE" id="PS50157"/>
    </source>
</evidence>
<evidence type="ECO:0000256" key="3">
    <source>
        <dbReference type="ARBA" id="ARBA00022771"/>
    </source>
</evidence>
<name>A0ABM5CQV2_VICPA</name>
<dbReference type="CDD" id="cd07765">
    <property type="entry name" value="KRAB_A-box"/>
    <property type="match status" value="1"/>
</dbReference>
<evidence type="ECO:0000256" key="2">
    <source>
        <dbReference type="ARBA" id="ARBA00022737"/>
    </source>
</evidence>
<dbReference type="PROSITE" id="PS50805">
    <property type="entry name" value="KRAB"/>
    <property type="match status" value="1"/>
</dbReference>
<keyword evidence="2" id="KW-0677">Repeat</keyword>
<sequence>MSGARTERVWLRFPALRTRDWRSRSRETLQFPGGGTLPTSLGPLFRPDPIARVVPPPRAGRAQLAVGMATRVRTAAVWVPPLQERDSPCGGIRKLQGKESILGPGTPDQRPVPRGARQRHQSPRTEQPLKWLCVSRDQPKNSDSWGPLSFMDVFVDFTWEEWRLLDPAQKHLYRSVMLENCNNLASLGHQHTKPSVVFQLEQEELWTMRIPSQGRADEVQEIDDRVEWHQGSHGKLGSRAESYQCTVFGRLCLHSTNYVSSRQEFHKCVTHGKSLKYIDSSSNYAGKYPSGFHDLRESLFHSKHEQAVTGKKYCENSGSGKNVKRESQLICQQMHVAGKPSECSSCREAFSSKSCLVVGQRTPAEENPCRCRNGGGKDFSRKACLVVHQRTHTGATLHECSECGKTFRFSSQLIIHQRIHTRENLCECCECGKVFGRKDQLVSHWRTHSGQKPYGCNECGKAFGLKSQLMIHQRTHTGEKPYECSECQKAFNTKSNLVVHQRTHSGEKPYGCGECGKTFAFKSQLIVHQGAHTGVKLYGCNQCGKAFSLRSQLIVHQRSHTGVKP</sequence>
<dbReference type="PROSITE" id="PS50157">
    <property type="entry name" value="ZINC_FINGER_C2H2_2"/>
    <property type="match status" value="7"/>
</dbReference>
<evidence type="ECO:0000256" key="4">
    <source>
        <dbReference type="ARBA" id="ARBA00022833"/>
    </source>
</evidence>
<feature type="domain" description="C2H2-type" evidence="8">
    <location>
        <begin position="510"/>
        <end position="537"/>
    </location>
</feature>
<dbReference type="InterPro" id="IPR001909">
    <property type="entry name" value="KRAB"/>
</dbReference>
<dbReference type="Proteomes" id="UP001652581">
    <property type="component" value="Chromosome 35"/>
</dbReference>
<evidence type="ECO:0000256" key="1">
    <source>
        <dbReference type="ARBA" id="ARBA00022723"/>
    </source>
</evidence>
<dbReference type="InterPro" id="IPR050826">
    <property type="entry name" value="Krueppel_C2H2_ZnFinger"/>
</dbReference>
<dbReference type="SUPFAM" id="SSF57667">
    <property type="entry name" value="beta-beta-alpha zinc fingers"/>
    <property type="match status" value="4"/>
</dbReference>
<feature type="domain" description="C2H2-type" evidence="8">
    <location>
        <begin position="426"/>
        <end position="453"/>
    </location>
</feature>
<keyword evidence="3 6" id="KW-0863">Zinc-finger</keyword>
<evidence type="ECO:0000256" key="5">
    <source>
        <dbReference type="ARBA" id="ARBA00023242"/>
    </source>
</evidence>
<feature type="region of interest" description="Disordered" evidence="7">
    <location>
        <begin position="96"/>
        <end position="127"/>
    </location>
</feature>
<feature type="domain" description="KRAB" evidence="9">
    <location>
        <begin position="148"/>
        <end position="218"/>
    </location>
</feature>
<gene>
    <name evidence="11" type="primary">LOC102541104</name>
</gene>
<feature type="domain" description="C2H2-type" evidence="8">
    <location>
        <begin position="482"/>
        <end position="509"/>
    </location>
</feature>
<dbReference type="Gene3D" id="6.10.140.140">
    <property type="match status" value="1"/>
</dbReference>
<dbReference type="Gene3D" id="3.30.160.60">
    <property type="entry name" value="Classic Zinc Finger"/>
    <property type="match status" value="7"/>
</dbReference>
<evidence type="ECO:0000256" key="6">
    <source>
        <dbReference type="PROSITE-ProRule" id="PRU00042"/>
    </source>
</evidence>
<dbReference type="PANTHER" id="PTHR24377">
    <property type="entry name" value="IP01015P-RELATED"/>
    <property type="match status" value="1"/>
</dbReference>
<accession>A0ABM5CQV2</accession>
<keyword evidence="10" id="KW-1185">Reference proteome</keyword>
<dbReference type="InterPro" id="IPR036051">
    <property type="entry name" value="KRAB_dom_sf"/>
</dbReference>
<keyword evidence="1" id="KW-0479">Metal-binding</keyword>
<evidence type="ECO:0000313" key="10">
    <source>
        <dbReference type="Proteomes" id="UP001652581"/>
    </source>
</evidence>
<dbReference type="PROSITE" id="PS00028">
    <property type="entry name" value="ZINC_FINGER_C2H2_1"/>
    <property type="match status" value="6"/>
</dbReference>
<feature type="domain" description="C2H2-type" evidence="8">
    <location>
        <begin position="454"/>
        <end position="481"/>
    </location>
</feature>
<feature type="domain" description="C2H2-type" evidence="8">
    <location>
        <begin position="398"/>
        <end position="425"/>
    </location>
</feature>
<evidence type="ECO:0000313" key="11">
    <source>
        <dbReference type="RefSeq" id="XP_072811028.1"/>
    </source>
</evidence>
<dbReference type="GeneID" id="102541104"/>
<feature type="domain" description="C2H2-type" evidence="8">
    <location>
        <begin position="538"/>
        <end position="565"/>
    </location>
</feature>
<dbReference type="SMART" id="SM00349">
    <property type="entry name" value="KRAB"/>
    <property type="match status" value="1"/>
</dbReference>
<dbReference type="RefSeq" id="XP_072811028.1">
    <property type="nucleotide sequence ID" value="XM_072954927.1"/>
</dbReference>
<reference evidence="11" key="1">
    <citation type="submission" date="2025-08" db="UniProtKB">
        <authorList>
            <consortium name="RefSeq"/>
        </authorList>
    </citation>
    <scope>IDENTIFICATION</scope>
</reference>
<keyword evidence="4" id="KW-0862">Zinc</keyword>
<protein>
    <submittedName>
        <fullName evidence="11">Zinc finger protein 268-like isoform X1</fullName>
    </submittedName>
</protein>
<dbReference type="InterPro" id="IPR036236">
    <property type="entry name" value="Znf_C2H2_sf"/>
</dbReference>
<keyword evidence="5" id="KW-0539">Nucleus</keyword>
<dbReference type="Pfam" id="PF01352">
    <property type="entry name" value="KRAB"/>
    <property type="match status" value="1"/>
</dbReference>
<organism evidence="10 11">
    <name type="scientific">Vicugna pacos</name>
    <name type="common">Alpaca</name>
    <name type="synonym">Lama pacos</name>
    <dbReference type="NCBI Taxonomy" id="30538"/>
    <lineage>
        <taxon>Eukaryota</taxon>
        <taxon>Metazoa</taxon>
        <taxon>Chordata</taxon>
        <taxon>Craniata</taxon>
        <taxon>Vertebrata</taxon>
        <taxon>Euteleostomi</taxon>
        <taxon>Mammalia</taxon>
        <taxon>Eutheria</taxon>
        <taxon>Laurasiatheria</taxon>
        <taxon>Artiodactyla</taxon>
        <taxon>Tylopoda</taxon>
        <taxon>Camelidae</taxon>
        <taxon>Vicugna</taxon>
    </lineage>
</organism>
<dbReference type="InterPro" id="IPR013087">
    <property type="entry name" value="Znf_C2H2_type"/>
</dbReference>
<proteinExistence type="predicted"/>
<dbReference type="SMART" id="SM00355">
    <property type="entry name" value="ZnF_C2H2"/>
    <property type="match status" value="7"/>
</dbReference>